<proteinExistence type="predicted"/>
<accession>A0A0F9GIA6</accession>
<gene>
    <name evidence="1" type="ORF">LCGC14_2117420</name>
</gene>
<dbReference type="AlphaFoldDB" id="A0A0F9GIA6"/>
<evidence type="ECO:0000313" key="1">
    <source>
        <dbReference type="EMBL" id="KKL69190.1"/>
    </source>
</evidence>
<name>A0A0F9GIA6_9ZZZZ</name>
<organism evidence="1">
    <name type="scientific">marine sediment metagenome</name>
    <dbReference type="NCBI Taxonomy" id="412755"/>
    <lineage>
        <taxon>unclassified sequences</taxon>
        <taxon>metagenomes</taxon>
        <taxon>ecological metagenomes</taxon>
    </lineage>
</organism>
<sequence>MKKGDKVEITGQATTRGGKEVIEGTATLIKIAYKDKYNPSWMVHFDGDAKDENYNRCESQMELITS</sequence>
<protein>
    <submittedName>
        <fullName evidence="1">Uncharacterized protein</fullName>
    </submittedName>
</protein>
<comment type="caution">
    <text evidence="1">The sequence shown here is derived from an EMBL/GenBank/DDBJ whole genome shotgun (WGS) entry which is preliminary data.</text>
</comment>
<dbReference type="EMBL" id="LAZR01026294">
    <property type="protein sequence ID" value="KKL69190.1"/>
    <property type="molecule type" value="Genomic_DNA"/>
</dbReference>
<reference evidence="1" key="1">
    <citation type="journal article" date="2015" name="Nature">
        <title>Complex archaea that bridge the gap between prokaryotes and eukaryotes.</title>
        <authorList>
            <person name="Spang A."/>
            <person name="Saw J.H."/>
            <person name="Jorgensen S.L."/>
            <person name="Zaremba-Niedzwiedzka K."/>
            <person name="Martijn J."/>
            <person name="Lind A.E."/>
            <person name="van Eijk R."/>
            <person name="Schleper C."/>
            <person name="Guy L."/>
            <person name="Ettema T.J."/>
        </authorList>
    </citation>
    <scope>NUCLEOTIDE SEQUENCE</scope>
</reference>